<dbReference type="Pfam" id="PF00440">
    <property type="entry name" value="TetR_N"/>
    <property type="match status" value="1"/>
</dbReference>
<evidence type="ECO:0000313" key="7">
    <source>
        <dbReference type="Proteomes" id="UP001165653"/>
    </source>
</evidence>
<feature type="DNA-binding region" description="H-T-H motif" evidence="4">
    <location>
        <begin position="40"/>
        <end position="59"/>
    </location>
</feature>
<protein>
    <submittedName>
        <fullName evidence="6">TetR/AcrR family transcriptional regulator</fullName>
    </submittedName>
</protein>
<dbReference type="InterPro" id="IPR023772">
    <property type="entry name" value="DNA-bd_HTH_TetR-type_CS"/>
</dbReference>
<evidence type="ECO:0000256" key="1">
    <source>
        <dbReference type="ARBA" id="ARBA00023015"/>
    </source>
</evidence>
<dbReference type="SUPFAM" id="SSF48498">
    <property type="entry name" value="Tetracyclin repressor-like, C-terminal domain"/>
    <property type="match status" value="1"/>
</dbReference>
<feature type="domain" description="HTH tetR-type" evidence="5">
    <location>
        <begin position="17"/>
        <end position="77"/>
    </location>
</feature>
<keyword evidence="3" id="KW-0804">Transcription</keyword>
<dbReference type="PRINTS" id="PR00455">
    <property type="entry name" value="HTHTETR"/>
</dbReference>
<gene>
    <name evidence="6" type="ORF">OJ996_04500</name>
</gene>
<dbReference type="PROSITE" id="PS01081">
    <property type="entry name" value="HTH_TETR_1"/>
    <property type="match status" value="1"/>
</dbReference>
<comment type="caution">
    <text evidence="6">The sequence shown here is derived from an EMBL/GenBank/DDBJ whole genome shotgun (WGS) entry which is preliminary data.</text>
</comment>
<evidence type="ECO:0000259" key="5">
    <source>
        <dbReference type="PROSITE" id="PS50977"/>
    </source>
</evidence>
<dbReference type="PANTHER" id="PTHR47506">
    <property type="entry name" value="TRANSCRIPTIONAL REGULATORY PROTEIN"/>
    <property type="match status" value="1"/>
</dbReference>
<dbReference type="InterPro" id="IPR009057">
    <property type="entry name" value="Homeodomain-like_sf"/>
</dbReference>
<evidence type="ECO:0000256" key="4">
    <source>
        <dbReference type="PROSITE-ProRule" id="PRU00335"/>
    </source>
</evidence>
<evidence type="ECO:0000313" key="6">
    <source>
        <dbReference type="EMBL" id="MCW1912820.1"/>
    </source>
</evidence>
<dbReference type="SUPFAM" id="SSF46689">
    <property type="entry name" value="Homeodomain-like"/>
    <property type="match status" value="1"/>
</dbReference>
<proteinExistence type="predicted"/>
<dbReference type="InterPro" id="IPR011075">
    <property type="entry name" value="TetR_C"/>
</dbReference>
<reference evidence="6" key="1">
    <citation type="submission" date="2022-10" db="EMBL/GenBank/DDBJ databases">
        <title>Luteolibacter sp. GHJ8, whole genome shotgun sequencing project.</title>
        <authorList>
            <person name="Zhao G."/>
            <person name="Shen L."/>
        </authorList>
    </citation>
    <scope>NUCLEOTIDE SEQUENCE</scope>
    <source>
        <strain evidence="6">GHJ8</strain>
    </source>
</reference>
<dbReference type="Proteomes" id="UP001165653">
    <property type="component" value="Unassembled WGS sequence"/>
</dbReference>
<dbReference type="Gene3D" id="1.10.10.60">
    <property type="entry name" value="Homeodomain-like"/>
    <property type="match status" value="1"/>
</dbReference>
<sequence length="204" mass="21788">MSTESTKSLSSLGRPREFDADLALEKALRVFWEKGYEGASMADLTAAMGINRPSLYSAFGNKESLFRKAMQRYTAGPASYVTRALEMPTAYQMARALLDGAVDVLSNPGNPGGCLSIQGALVCGDEAKAIREELVTMRSSTQLAIRERLERAKREGELVEATDVSTLAAYLATVIHGLAVQSAGGSSAAELRAVADHALLRFPA</sequence>
<accession>A0ABT3FYZ7</accession>
<organism evidence="6 7">
    <name type="scientific">Luteolibacter rhizosphaerae</name>
    <dbReference type="NCBI Taxonomy" id="2989719"/>
    <lineage>
        <taxon>Bacteria</taxon>
        <taxon>Pseudomonadati</taxon>
        <taxon>Verrucomicrobiota</taxon>
        <taxon>Verrucomicrobiia</taxon>
        <taxon>Verrucomicrobiales</taxon>
        <taxon>Verrucomicrobiaceae</taxon>
        <taxon>Luteolibacter</taxon>
    </lineage>
</organism>
<dbReference type="Gene3D" id="1.10.357.10">
    <property type="entry name" value="Tetracycline Repressor, domain 2"/>
    <property type="match status" value="1"/>
</dbReference>
<evidence type="ECO:0000256" key="2">
    <source>
        <dbReference type="ARBA" id="ARBA00023125"/>
    </source>
</evidence>
<keyword evidence="1" id="KW-0805">Transcription regulation</keyword>
<keyword evidence="2 4" id="KW-0238">DNA-binding</keyword>
<dbReference type="PANTHER" id="PTHR47506:SF1">
    <property type="entry name" value="HTH-TYPE TRANSCRIPTIONAL REGULATOR YJDC"/>
    <property type="match status" value="1"/>
</dbReference>
<dbReference type="RefSeq" id="WP_264511632.1">
    <property type="nucleotide sequence ID" value="NZ_JAPDDR010000002.1"/>
</dbReference>
<name>A0ABT3FYZ7_9BACT</name>
<dbReference type="InterPro" id="IPR036271">
    <property type="entry name" value="Tet_transcr_reg_TetR-rel_C_sf"/>
</dbReference>
<dbReference type="EMBL" id="JAPDDR010000002">
    <property type="protein sequence ID" value="MCW1912820.1"/>
    <property type="molecule type" value="Genomic_DNA"/>
</dbReference>
<dbReference type="Pfam" id="PF16925">
    <property type="entry name" value="TetR_C_13"/>
    <property type="match status" value="1"/>
</dbReference>
<evidence type="ECO:0000256" key="3">
    <source>
        <dbReference type="ARBA" id="ARBA00023163"/>
    </source>
</evidence>
<dbReference type="PROSITE" id="PS50977">
    <property type="entry name" value="HTH_TETR_2"/>
    <property type="match status" value="1"/>
</dbReference>
<dbReference type="InterPro" id="IPR001647">
    <property type="entry name" value="HTH_TetR"/>
</dbReference>
<keyword evidence="7" id="KW-1185">Reference proteome</keyword>